<feature type="coiled-coil region" evidence="1">
    <location>
        <begin position="105"/>
        <end position="139"/>
    </location>
</feature>
<name>A0A0K0FAD2_STRVS</name>
<protein>
    <submittedName>
        <fullName evidence="4">Uncharacterized protein</fullName>
    </submittedName>
</protein>
<dbReference type="WBParaSite" id="SVE_0578500.1">
    <property type="protein sequence ID" value="SVE_0578500.1"/>
    <property type="gene ID" value="SVE_0578500"/>
</dbReference>
<sequence>MSGNVIIYLFRKLIALTISVLYLAQTFLNVILRRKNNRISELPFHIKEGGLKMESNTPTMDDISSSTINLPIQYSQNNYNTNTSEETGDLLKNTTLYDYQRSQMLQNHKRIEEAMRLKMEKEEAERRKAEDIAAKEQDLFKDMTPEIKGRKLIINSNNIKREETKQIPNSNLFSVDDKNFILSEVRLILIIYI</sequence>
<reference evidence="4" key="2">
    <citation type="submission" date="2015-08" db="UniProtKB">
        <authorList>
            <consortium name="WormBaseParasite"/>
        </authorList>
    </citation>
    <scope>IDENTIFICATION</scope>
</reference>
<evidence type="ECO:0000256" key="1">
    <source>
        <dbReference type="SAM" id="Coils"/>
    </source>
</evidence>
<keyword evidence="1" id="KW-0175">Coiled coil</keyword>
<keyword evidence="2" id="KW-1133">Transmembrane helix</keyword>
<evidence type="ECO:0000256" key="2">
    <source>
        <dbReference type="SAM" id="Phobius"/>
    </source>
</evidence>
<evidence type="ECO:0000313" key="4">
    <source>
        <dbReference type="WBParaSite" id="SVE_0578500.1"/>
    </source>
</evidence>
<evidence type="ECO:0000313" key="3">
    <source>
        <dbReference type="Proteomes" id="UP000035680"/>
    </source>
</evidence>
<reference evidence="3" key="1">
    <citation type="submission" date="2014-07" db="EMBL/GenBank/DDBJ databases">
        <authorList>
            <person name="Martin A.A"/>
            <person name="De Silva N."/>
        </authorList>
    </citation>
    <scope>NUCLEOTIDE SEQUENCE</scope>
</reference>
<feature type="transmembrane region" description="Helical" evidence="2">
    <location>
        <begin position="6"/>
        <end position="32"/>
    </location>
</feature>
<keyword evidence="3" id="KW-1185">Reference proteome</keyword>
<accession>A0A0K0FAD2</accession>
<proteinExistence type="predicted"/>
<keyword evidence="2" id="KW-0812">Transmembrane</keyword>
<dbReference type="AlphaFoldDB" id="A0A0K0FAD2"/>
<dbReference type="Proteomes" id="UP000035680">
    <property type="component" value="Unassembled WGS sequence"/>
</dbReference>
<organism evidence="3 4">
    <name type="scientific">Strongyloides venezuelensis</name>
    <name type="common">Threadworm</name>
    <dbReference type="NCBI Taxonomy" id="75913"/>
    <lineage>
        <taxon>Eukaryota</taxon>
        <taxon>Metazoa</taxon>
        <taxon>Ecdysozoa</taxon>
        <taxon>Nematoda</taxon>
        <taxon>Chromadorea</taxon>
        <taxon>Rhabditida</taxon>
        <taxon>Tylenchina</taxon>
        <taxon>Panagrolaimomorpha</taxon>
        <taxon>Strongyloidoidea</taxon>
        <taxon>Strongyloididae</taxon>
        <taxon>Strongyloides</taxon>
    </lineage>
</organism>
<keyword evidence="2" id="KW-0472">Membrane</keyword>